<evidence type="ECO:0000313" key="3">
    <source>
        <dbReference type="Proteomes" id="UP000287651"/>
    </source>
</evidence>
<protein>
    <submittedName>
        <fullName evidence="2">Uncharacterized protein</fullName>
    </submittedName>
</protein>
<reference evidence="2 3" key="1">
    <citation type="journal article" date="2014" name="Agronomy (Basel)">
        <title>A Draft Genome Sequence for Ensete ventricosum, the Drought-Tolerant Tree Against Hunger.</title>
        <authorList>
            <person name="Harrison J."/>
            <person name="Moore K.A."/>
            <person name="Paszkiewicz K."/>
            <person name="Jones T."/>
            <person name="Grant M."/>
            <person name="Ambacheew D."/>
            <person name="Muzemil S."/>
            <person name="Studholme D.J."/>
        </authorList>
    </citation>
    <scope>NUCLEOTIDE SEQUENCE [LARGE SCALE GENOMIC DNA]</scope>
</reference>
<dbReference type="EMBL" id="AMZH03030460">
    <property type="protein sequence ID" value="RRT32876.1"/>
    <property type="molecule type" value="Genomic_DNA"/>
</dbReference>
<name>A0A426X096_ENSVE</name>
<gene>
    <name evidence="2" type="ORF">B296_00041559</name>
</gene>
<feature type="compositionally biased region" description="Basic and acidic residues" evidence="1">
    <location>
        <begin position="50"/>
        <end position="66"/>
    </location>
</feature>
<organism evidence="2 3">
    <name type="scientific">Ensete ventricosum</name>
    <name type="common">Abyssinian banana</name>
    <name type="synonym">Musa ensete</name>
    <dbReference type="NCBI Taxonomy" id="4639"/>
    <lineage>
        <taxon>Eukaryota</taxon>
        <taxon>Viridiplantae</taxon>
        <taxon>Streptophyta</taxon>
        <taxon>Embryophyta</taxon>
        <taxon>Tracheophyta</taxon>
        <taxon>Spermatophyta</taxon>
        <taxon>Magnoliopsida</taxon>
        <taxon>Liliopsida</taxon>
        <taxon>Zingiberales</taxon>
        <taxon>Musaceae</taxon>
        <taxon>Ensete</taxon>
    </lineage>
</organism>
<sequence>MTLYDTSDALMCRAFPTTLRGPAETVEVLLVTDRAIARNATRDVTTGASIHDRRDVGGGQVGRDEAPSGGAAPRTPPTVAEEKGG</sequence>
<accession>A0A426X096</accession>
<proteinExistence type="predicted"/>
<dbReference type="Proteomes" id="UP000287651">
    <property type="component" value="Unassembled WGS sequence"/>
</dbReference>
<comment type="caution">
    <text evidence="2">The sequence shown here is derived from an EMBL/GenBank/DDBJ whole genome shotgun (WGS) entry which is preliminary data.</text>
</comment>
<dbReference type="AlphaFoldDB" id="A0A426X096"/>
<evidence type="ECO:0000256" key="1">
    <source>
        <dbReference type="SAM" id="MobiDB-lite"/>
    </source>
</evidence>
<feature type="region of interest" description="Disordered" evidence="1">
    <location>
        <begin position="40"/>
        <end position="85"/>
    </location>
</feature>
<evidence type="ECO:0000313" key="2">
    <source>
        <dbReference type="EMBL" id="RRT32876.1"/>
    </source>
</evidence>